<evidence type="ECO:0000256" key="3">
    <source>
        <dbReference type="ARBA" id="ARBA00022989"/>
    </source>
</evidence>
<feature type="transmembrane region" description="Helical" evidence="5">
    <location>
        <begin position="59"/>
        <end position="79"/>
    </location>
</feature>
<dbReference type="GO" id="GO:0016020">
    <property type="term" value="C:membrane"/>
    <property type="evidence" value="ECO:0007669"/>
    <property type="project" value="UniProtKB-SubCell"/>
</dbReference>
<protein>
    <recommendedName>
        <fullName evidence="7">Sugar transporter SemiSWEET</fullName>
    </recommendedName>
</protein>
<evidence type="ECO:0008006" key="7">
    <source>
        <dbReference type="Google" id="ProtNLM"/>
    </source>
</evidence>
<reference evidence="6" key="1">
    <citation type="submission" date="2018-05" db="EMBL/GenBank/DDBJ databases">
        <authorList>
            <person name="Lanie J.A."/>
            <person name="Ng W.-L."/>
            <person name="Kazmierczak K.M."/>
            <person name="Andrzejewski T.M."/>
            <person name="Davidsen T.M."/>
            <person name="Wayne K.J."/>
            <person name="Tettelin H."/>
            <person name="Glass J.I."/>
            <person name="Rusch D."/>
            <person name="Podicherti R."/>
            <person name="Tsui H.-C.T."/>
            <person name="Winkler M.E."/>
        </authorList>
    </citation>
    <scope>NUCLEOTIDE SEQUENCE</scope>
</reference>
<evidence type="ECO:0000256" key="2">
    <source>
        <dbReference type="ARBA" id="ARBA00022692"/>
    </source>
</evidence>
<keyword evidence="2 5" id="KW-0812">Transmembrane</keyword>
<name>A0A382FMY2_9ZZZZ</name>
<accession>A0A382FMY2</accession>
<feature type="transmembrane region" description="Helical" evidence="5">
    <location>
        <begin position="35"/>
        <end position="53"/>
    </location>
</feature>
<evidence type="ECO:0000256" key="5">
    <source>
        <dbReference type="SAM" id="Phobius"/>
    </source>
</evidence>
<dbReference type="GO" id="GO:0051119">
    <property type="term" value="F:sugar transmembrane transporter activity"/>
    <property type="evidence" value="ECO:0007669"/>
    <property type="project" value="InterPro"/>
</dbReference>
<sequence>MSLALFLGYFAGFLTTVALVPQVSKTWKTKSADDFSLAMLLIWCAGIVCWIAYGFLLNAAPLILCNLATFIMAGAILVMKLKFKGRLAKEPKRSLMKKSPVKDLKDWGI</sequence>
<keyword evidence="4 5" id="KW-0472">Membrane</keyword>
<comment type="subcellular location">
    <subcellularLocation>
        <location evidence="1">Membrane</location>
        <topology evidence="1">Multi-pass membrane protein</topology>
    </subcellularLocation>
</comment>
<dbReference type="EMBL" id="UINC01050902">
    <property type="protein sequence ID" value="SVB64418.1"/>
    <property type="molecule type" value="Genomic_DNA"/>
</dbReference>
<proteinExistence type="predicted"/>
<organism evidence="6">
    <name type="scientific">marine metagenome</name>
    <dbReference type="NCBI Taxonomy" id="408172"/>
    <lineage>
        <taxon>unclassified sequences</taxon>
        <taxon>metagenomes</taxon>
        <taxon>ecological metagenomes</taxon>
    </lineage>
</organism>
<feature type="transmembrane region" description="Helical" evidence="5">
    <location>
        <begin position="6"/>
        <end position="23"/>
    </location>
</feature>
<dbReference type="Pfam" id="PF04193">
    <property type="entry name" value="PQ-loop"/>
    <property type="match status" value="1"/>
</dbReference>
<dbReference type="InterPro" id="IPR006603">
    <property type="entry name" value="PQ-loop_rpt"/>
</dbReference>
<dbReference type="NCBIfam" id="NF037968">
    <property type="entry name" value="SemiSWEET_2"/>
    <property type="match status" value="1"/>
</dbReference>
<dbReference type="AlphaFoldDB" id="A0A382FMY2"/>
<keyword evidence="3 5" id="KW-1133">Transmembrane helix</keyword>
<gene>
    <name evidence="6" type="ORF">METZ01_LOCUS217272</name>
</gene>
<dbReference type="Gene3D" id="1.20.1280.290">
    <property type="match status" value="1"/>
</dbReference>
<evidence type="ECO:0000256" key="1">
    <source>
        <dbReference type="ARBA" id="ARBA00004141"/>
    </source>
</evidence>
<evidence type="ECO:0000256" key="4">
    <source>
        <dbReference type="ARBA" id="ARBA00023136"/>
    </source>
</evidence>
<evidence type="ECO:0000313" key="6">
    <source>
        <dbReference type="EMBL" id="SVB64418.1"/>
    </source>
</evidence>
<dbReference type="SMART" id="SM00679">
    <property type="entry name" value="CTNS"/>
    <property type="match status" value="1"/>
</dbReference>
<dbReference type="InterPro" id="IPR047662">
    <property type="entry name" value="SemiSWEET"/>
</dbReference>